<evidence type="ECO:0000256" key="7">
    <source>
        <dbReference type="ARBA" id="ARBA00049197"/>
    </source>
</evidence>
<dbReference type="EC" id="1.1.1.31" evidence="3"/>
<evidence type="ECO:0000256" key="6">
    <source>
        <dbReference type="ARBA" id="ARBA00023027"/>
    </source>
</evidence>
<dbReference type="InterPro" id="IPR029154">
    <property type="entry name" value="HIBADH-like_NADP-bd"/>
</dbReference>
<keyword evidence="10" id="KW-1185">Reference proteome</keyword>
<keyword evidence="4" id="KW-0101">Branched-chain amino acid catabolism</keyword>
<proteinExistence type="inferred from homology"/>
<comment type="caution">
    <text evidence="9">The sequence shown here is derived from an EMBL/GenBank/DDBJ whole genome shotgun (WGS) entry which is preliminary data.</text>
</comment>
<dbReference type="GO" id="GO:0051287">
    <property type="term" value="F:NAD binding"/>
    <property type="evidence" value="ECO:0007669"/>
    <property type="project" value="InterPro"/>
</dbReference>
<evidence type="ECO:0000259" key="8">
    <source>
        <dbReference type="Pfam" id="PF14833"/>
    </source>
</evidence>
<dbReference type="GO" id="GO:0008442">
    <property type="term" value="F:3-hydroxyisobutyrate dehydrogenase activity"/>
    <property type="evidence" value="ECO:0007669"/>
    <property type="project" value="UniProtKB-EC"/>
</dbReference>
<dbReference type="Proteomes" id="UP001149165">
    <property type="component" value="Unassembled WGS sequence"/>
</dbReference>
<evidence type="ECO:0000313" key="10">
    <source>
        <dbReference type="Proteomes" id="UP001149165"/>
    </source>
</evidence>
<dbReference type="EMBL" id="JAPQKH010000004">
    <property type="protein sequence ID" value="KAJ5101216.1"/>
    <property type="molecule type" value="Genomic_DNA"/>
</dbReference>
<protein>
    <recommendedName>
        <fullName evidence="3">3-hydroxyisobutyrate dehydrogenase</fullName>
        <ecNumber evidence="3">1.1.1.31</ecNumber>
    </recommendedName>
</protein>
<accession>A0A9W9FJ82</accession>
<dbReference type="PANTHER" id="PTHR22981:SF7">
    <property type="entry name" value="3-HYDROXYISOBUTYRATE DEHYDROGENASE, MITOCHONDRIAL"/>
    <property type="match status" value="1"/>
</dbReference>
<keyword evidence="5" id="KW-0560">Oxidoreductase</keyword>
<dbReference type="Pfam" id="PF14833">
    <property type="entry name" value="NAD_binding_11"/>
    <property type="match status" value="1"/>
</dbReference>
<dbReference type="AlphaFoldDB" id="A0A9W9FJ82"/>
<organism evidence="9 10">
    <name type="scientific">Penicillium angulare</name>
    <dbReference type="NCBI Taxonomy" id="116970"/>
    <lineage>
        <taxon>Eukaryota</taxon>
        <taxon>Fungi</taxon>
        <taxon>Dikarya</taxon>
        <taxon>Ascomycota</taxon>
        <taxon>Pezizomycotina</taxon>
        <taxon>Eurotiomycetes</taxon>
        <taxon>Eurotiomycetidae</taxon>
        <taxon>Eurotiales</taxon>
        <taxon>Aspergillaceae</taxon>
        <taxon>Penicillium</taxon>
    </lineage>
</organism>
<name>A0A9W9FJ82_9EURO</name>
<dbReference type="GO" id="GO:0006574">
    <property type="term" value="P:L-valine catabolic process"/>
    <property type="evidence" value="ECO:0007669"/>
    <property type="project" value="TreeGrafter"/>
</dbReference>
<gene>
    <name evidence="9" type="ORF">N7456_007268</name>
</gene>
<evidence type="ECO:0000256" key="3">
    <source>
        <dbReference type="ARBA" id="ARBA00012991"/>
    </source>
</evidence>
<evidence type="ECO:0000256" key="5">
    <source>
        <dbReference type="ARBA" id="ARBA00023002"/>
    </source>
</evidence>
<comment type="similarity">
    <text evidence="2">Belongs to the HIBADH-related family. 3-hydroxyisobutyrate dehydrogenase subfamily.</text>
</comment>
<dbReference type="PANTHER" id="PTHR22981">
    <property type="entry name" value="3-HYDROXYISOBUTYRATE DEHYDROGENASE-RELATED"/>
    <property type="match status" value="1"/>
</dbReference>
<sequence length="135" mass="14707">MGEQSSGVRSKIVNNYILSINNIAAAEAMNMARKWGIDPVVLTDMLKVSTGRCWPVEVNNPVPGVNKDAPASNDYAPGGTVSIVKKDLGLAMADAKKSKAALKLAEAAWEVYDAVEKEHMGKDFSIVYQWLQRQI</sequence>
<dbReference type="GO" id="GO:0005739">
    <property type="term" value="C:mitochondrion"/>
    <property type="evidence" value="ECO:0007669"/>
    <property type="project" value="TreeGrafter"/>
</dbReference>
<comment type="pathway">
    <text evidence="1">Amino-acid degradation; L-valine degradation.</text>
</comment>
<reference evidence="9" key="2">
    <citation type="journal article" date="2023" name="IMA Fungus">
        <title>Comparative genomic study of the Penicillium genus elucidates a diverse pangenome and 15 lateral gene transfer events.</title>
        <authorList>
            <person name="Petersen C."/>
            <person name="Sorensen T."/>
            <person name="Nielsen M.R."/>
            <person name="Sondergaard T.E."/>
            <person name="Sorensen J.L."/>
            <person name="Fitzpatrick D.A."/>
            <person name="Frisvad J.C."/>
            <person name="Nielsen K.L."/>
        </authorList>
    </citation>
    <scope>NUCLEOTIDE SEQUENCE</scope>
    <source>
        <strain evidence="9">IBT 30069</strain>
    </source>
</reference>
<dbReference type="FunFam" id="1.10.1040.10:FF:000006">
    <property type="entry name" value="3-hydroxyisobutyrate dehydrogenase"/>
    <property type="match status" value="1"/>
</dbReference>
<feature type="domain" description="3-hydroxyisobutyrate dehydrogenase-like NAD-binding" evidence="8">
    <location>
        <begin position="7"/>
        <end position="130"/>
    </location>
</feature>
<dbReference type="SUPFAM" id="SSF48179">
    <property type="entry name" value="6-phosphogluconate dehydrogenase C-terminal domain-like"/>
    <property type="match status" value="1"/>
</dbReference>
<comment type="catalytic activity">
    <reaction evidence="7">
        <text>3-hydroxy-2-methylpropanoate + NAD(+) = 2-methyl-3-oxopropanoate + NADH + H(+)</text>
        <dbReference type="Rhea" id="RHEA:17681"/>
        <dbReference type="ChEBI" id="CHEBI:11805"/>
        <dbReference type="ChEBI" id="CHEBI:15378"/>
        <dbReference type="ChEBI" id="CHEBI:57540"/>
        <dbReference type="ChEBI" id="CHEBI:57700"/>
        <dbReference type="ChEBI" id="CHEBI:57945"/>
        <dbReference type="EC" id="1.1.1.31"/>
    </reaction>
</comment>
<dbReference type="InterPro" id="IPR013328">
    <property type="entry name" value="6PGD_dom2"/>
</dbReference>
<dbReference type="Gene3D" id="1.10.1040.10">
    <property type="entry name" value="N-(1-d-carboxylethyl)-l-norvaline Dehydrogenase, domain 2"/>
    <property type="match status" value="1"/>
</dbReference>
<evidence type="ECO:0000313" key="9">
    <source>
        <dbReference type="EMBL" id="KAJ5101216.1"/>
    </source>
</evidence>
<keyword evidence="6" id="KW-0520">NAD</keyword>
<evidence type="ECO:0000256" key="4">
    <source>
        <dbReference type="ARBA" id="ARBA00022456"/>
    </source>
</evidence>
<dbReference type="InterPro" id="IPR008927">
    <property type="entry name" value="6-PGluconate_DH-like_C_sf"/>
</dbReference>
<evidence type="ECO:0000256" key="1">
    <source>
        <dbReference type="ARBA" id="ARBA00005109"/>
    </source>
</evidence>
<evidence type="ECO:0000256" key="2">
    <source>
        <dbReference type="ARBA" id="ARBA00006013"/>
    </source>
</evidence>
<reference evidence="9" key="1">
    <citation type="submission" date="2022-11" db="EMBL/GenBank/DDBJ databases">
        <authorList>
            <person name="Petersen C."/>
        </authorList>
    </citation>
    <scope>NUCLEOTIDE SEQUENCE</scope>
    <source>
        <strain evidence="9">IBT 30069</strain>
    </source>
</reference>